<dbReference type="PROSITE" id="PS51387">
    <property type="entry name" value="FAD_PCMH"/>
    <property type="match status" value="1"/>
</dbReference>
<organism evidence="7 8">
    <name type="scientific">Colletotrichum nymphaeae SA-01</name>
    <dbReference type="NCBI Taxonomy" id="1460502"/>
    <lineage>
        <taxon>Eukaryota</taxon>
        <taxon>Fungi</taxon>
        <taxon>Dikarya</taxon>
        <taxon>Ascomycota</taxon>
        <taxon>Pezizomycotina</taxon>
        <taxon>Sordariomycetes</taxon>
        <taxon>Hypocreomycetidae</taxon>
        <taxon>Glomerellales</taxon>
        <taxon>Glomerellaceae</taxon>
        <taxon>Colletotrichum</taxon>
        <taxon>Colletotrichum acutatum species complex</taxon>
    </lineage>
</organism>
<dbReference type="InterPro" id="IPR036318">
    <property type="entry name" value="FAD-bd_PCMH-like_sf"/>
</dbReference>
<dbReference type="InterPro" id="IPR016166">
    <property type="entry name" value="FAD-bd_PCMH"/>
</dbReference>
<protein>
    <submittedName>
        <fullName evidence="7">FAD binding domain-containing protein</fullName>
    </submittedName>
</protein>
<dbReference type="Pfam" id="PF01565">
    <property type="entry name" value="FAD_binding_4"/>
    <property type="match status" value="1"/>
</dbReference>
<comment type="similarity">
    <text evidence="1">Belongs to the oxygen-dependent FAD-linked oxidoreductase family.</text>
</comment>
<evidence type="ECO:0000256" key="3">
    <source>
        <dbReference type="ARBA" id="ARBA00022827"/>
    </source>
</evidence>
<comment type="caution">
    <text evidence="7">The sequence shown here is derived from an EMBL/GenBank/DDBJ whole genome shotgun (WGS) entry which is preliminary data.</text>
</comment>
<feature type="chain" id="PRO_5007801918" evidence="5">
    <location>
        <begin position="19"/>
        <end position="443"/>
    </location>
</feature>
<reference evidence="7 8" key="1">
    <citation type="submission" date="2014-02" db="EMBL/GenBank/DDBJ databases">
        <title>The genome sequence of Colletotrichum nymphaeae SA-01.</title>
        <authorList>
            <person name="Baroncelli R."/>
            <person name="Thon M.R."/>
        </authorList>
    </citation>
    <scope>NUCLEOTIDE SEQUENCE [LARGE SCALE GENOMIC DNA]</scope>
    <source>
        <strain evidence="7 8">SA-01</strain>
    </source>
</reference>
<evidence type="ECO:0000313" key="7">
    <source>
        <dbReference type="EMBL" id="KXH32484.1"/>
    </source>
</evidence>
<dbReference type="Gene3D" id="3.30.465.10">
    <property type="match status" value="1"/>
</dbReference>
<dbReference type="SUPFAM" id="SSF56176">
    <property type="entry name" value="FAD-binding/transporter-associated domain-like"/>
    <property type="match status" value="1"/>
</dbReference>
<dbReference type="PANTHER" id="PTHR42973:SF54">
    <property type="entry name" value="FAD-BINDING PCMH-TYPE DOMAIN-CONTAINING PROTEIN"/>
    <property type="match status" value="1"/>
</dbReference>
<evidence type="ECO:0000313" key="8">
    <source>
        <dbReference type="Proteomes" id="UP000070054"/>
    </source>
</evidence>
<sequence>MLLRFLLPFLAGVGTVTAQPATTQDVCNTLSKLYADSTILPGTSRYDFENTYSWTSTAWLGPACVFSPTSAEDVSVAVKLFTHANVPFAVRAGGGMTVDNAANIGPEGILISSTNMTMMDINDDHSLVSVGPGIRWPRFYAYLDNFNRTVDGIRLGNVGVVGLLLGGGIGFFSYEHGSVSTEVQAFQCVLANGNIVEASLTENSDLFWALRGGGNNFCIVTRADLRTLDVSAVDIGSVSYGTDSQTEYLKSMVDFAHYADFDPKTAVEGQIRWSPSINPEITFDAFIFHSGEELQAGPQNFTAPGLINLTAPVLPVTGGEVVRQTMGKWSNAVDYASDAGRRQLWHSISIPADADLFNIFVDSYFNGIAELANVPGFFTALAIMPITKSLLEKSEGNGANPLGNDVFPGYGQENWQKLKEIRAKYDPNLVFTKLVPGGAKVES</sequence>
<dbReference type="PANTHER" id="PTHR42973">
    <property type="entry name" value="BINDING OXIDOREDUCTASE, PUTATIVE (AFU_ORTHOLOGUE AFUA_1G17690)-RELATED"/>
    <property type="match status" value="1"/>
</dbReference>
<dbReference type="OrthoDB" id="2151789at2759"/>
<keyword evidence="5" id="KW-0732">Signal</keyword>
<dbReference type="InterPro" id="IPR050416">
    <property type="entry name" value="FAD-linked_Oxidoreductase"/>
</dbReference>
<keyword evidence="4" id="KW-0560">Oxidoreductase</keyword>
<name>A0A135S991_9PEZI</name>
<keyword evidence="8" id="KW-1185">Reference proteome</keyword>
<feature type="domain" description="FAD-binding PCMH-type" evidence="6">
    <location>
        <begin position="58"/>
        <end position="230"/>
    </location>
</feature>
<evidence type="ECO:0000259" key="6">
    <source>
        <dbReference type="PROSITE" id="PS51387"/>
    </source>
</evidence>
<evidence type="ECO:0000256" key="2">
    <source>
        <dbReference type="ARBA" id="ARBA00022630"/>
    </source>
</evidence>
<evidence type="ECO:0000256" key="4">
    <source>
        <dbReference type="ARBA" id="ARBA00023002"/>
    </source>
</evidence>
<keyword evidence="3" id="KW-0274">FAD</keyword>
<dbReference type="GO" id="GO:0071949">
    <property type="term" value="F:FAD binding"/>
    <property type="evidence" value="ECO:0007669"/>
    <property type="project" value="InterPro"/>
</dbReference>
<evidence type="ECO:0000256" key="1">
    <source>
        <dbReference type="ARBA" id="ARBA00005466"/>
    </source>
</evidence>
<dbReference type="Proteomes" id="UP000070054">
    <property type="component" value="Unassembled WGS sequence"/>
</dbReference>
<dbReference type="EMBL" id="JEMN01001582">
    <property type="protein sequence ID" value="KXH32484.1"/>
    <property type="molecule type" value="Genomic_DNA"/>
</dbReference>
<dbReference type="InterPro" id="IPR016169">
    <property type="entry name" value="FAD-bd_PCMH_sub2"/>
</dbReference>
<dbReference type="InterPro" id="IPR006094">
    <property type="entry name" value="Oxid_FAD_bind_N"/>
</dbReference>
<dbReference type="GO" id="GO:0016491">
    <property type="term" value="F:oxidoreductase activity"/>
    <property type="evidence" value="ECO:0007669"/>
    <property type="project" value="UniProtKB-KW"/>
</dbReference>
<dbReference type="AlphaFoldDB" id="A0A135S991"/>
<feature type="signal peptide" evidence="5">
    <location>
        <begin position="1"/>
        <end position="18"/>
    </location>
</feature>
<proteinExistence type="inferred from homology"/>
<evidence type="ECO:0000256" key="5">
    <source>
        <dbReference type="SAM" id="SignalP"/>
    </source>
</evidence>
<accession>A0A135S991</accession>
<keyword evidence="2" id="KW-0285">Flavoprotein</keyword>
<gene>
    <name evidence="7" type="ORF">CNYM01_01032</name>
</gene>